<evidence type="ECO:0000256" key="2">
    <source>
        <dbReference type="SAM" id="MobiDB-lite"/>
    </source>
</evidence>
<dbReference type="AlphaFoldDB" id="A0AA40F7P2"/>
<protein>
    <submittedName>
        <fullName evidence="3">Uncharacterized protein</fullName>
    </submittedName>
</protein>
<keyword evidence="4" id="KW-1185">Reference proteome</keyword>
<evidence type="ECO:0000313" key="3">
    <source>
        <dbReference type="EMBL" id="KAK0752720.1"/>
    </source>
</evidence>
<feature type="compositionally biased region" description="Polar residues" evidence="2">
    <location>
        <begin position="276"/>
        <end position="288"/>
    </location>
</feature>
<feature type="coiled-coil region" evidence="1">
    <location>
        <begin position="44"/>
        <end position="92"/>
    </location>
</feature>
<evidence type="ECO:0000256" key="1">
    <source>
        <dbReference type="SAM" id="Coils"/>
    </source>
</evidence>
<proteinExistence type="predicted"/>
<feature type="region of interest" description="Disordered" evidence="2">
    <location>
        <begin position="249"/>
        <end position="292"/>
    </location>
</feature>
<dbReference type="Proteomes" id="UP001172155">
    <property type="component" value="Unassembled WGS sequence"/>
</dbReference>
<feature type="compositionally biased region" description="Low complexity" evidence="2">
    <location>
        <begin position="778"/>
        <end position="794"/>
    </location>
</feature>
<feature type="region of interest" description="Disordered" evidence="2">
    <location>
        <begin position="445"/>
        <end position="551"/>
    </location>
</feature>
<sequence length="1019" mass="113214">MARTGEEAKALPPWDAIEAKYWESTRVTRQEEDSDRSALFAEKLQESERAQMQLSQEREAFLDEMRELEARLAELKEMAERKQRGIEELAKQQALLKHTHDQEWAFVLEERALEDEERRDMFAKYRADDVQAFRPAEPGMELEGEPLEILRDKGQDNLRDGQQKAVVPPPTQPETPSEVHRDVHGQPPPQTEVVHPPQTQPEDQPALQPDGQHELNHDRANDPHEPLLLEPPELNAQPALRPKADMPVASLDEPIQPGGEGVGETGDALVTPPSRCPSSDVTSRLSTPPSEPQMDIDLVSLSRGLPPIGQLDAGEKPADPPAALSKVVVVDGNGELIGEVQPLNFTNHQIETIVTLPVQRHVQMRQGKKLTAGFLEAIHKPSDNRGTKWLGCYIQATGEVQKQPCGFCELASGPFRDCVVVHGGMFPRCGCCEWTRRACSFSQPQLDGDGDVSMAPSSSGWLSESVAPDRSGRPSGGFTAVNAGSVRPSPSIADQGAEEGDVSGMATNDELLPKRKKKATKKAQPYKRRSGAQTPDRFVKPDNGEQPPLKEITKDVLMLRDDGVVFTDPPAMRGVPLAKISKGDAYWDDEWPDLEATVAASLGRWEAKHEEHVAANHSTSSKFLANRQINRGKAILKFLDEGELHPFQIMSKEHVKKALGNYDKLFRMTQILDELTKFAIDVTPSQWLRHRLCEVLEEQGDKFDLAHTVNDLYHDPKVVAIRFKSGFGNIGRPPGYKPGGDGSASKSGEASSAKKAVSKRKRPHATPKTSPKKAATLAAQPGPEAETPAAASPSRGPRKSDARSPPPGRFSPAPFVGADQQQEPEPLGATESEKAQTTSSGPTPDPKKARLNNDLAPEDLDCDGYTTTDSFSHDRIHEEDWRLYQVKHAREQTDAHVTQYWHWIEEEQTFEHQVLSDESRKVKWGVYKEPHDFHLRFGELSEVTMAANSNKIVVSTRQYPGVQHRGDLLVDFKRDRTKRRFLRFISRKGVRLVKTTDAFVEDIWTRIEPSFSLGQDPGS</sequence>
<feature type="compositionally biased region" description="Basic and acidic residues" evidence="2">
    <location>
        <begin position="148"/>
        <end position="162"/>
    </location>
</feature>
<feature type="compositionally biased region" description="Low complexity" evidence="2">
    <location>
        <begin position="743"/>
        <end position="755"/>
    </location>
</feature>
<keyword evidence="1" id="KW-0175">Coiled coil</keyword>
<feature type="compositionally biased region" description="Basic residues" evidence="2">
    <location>
        <begin position="514"/>
        <end position="530"/>
    </location>
</feature>
<dbReference type="InterPro" id="IPR022190">
    <property type="entry name" value="DUF3716"/>
</dbReference>
<gene>
    <name evidence="3" type="ORF">B0T18DRAFT_384908</name>
</gene>
<feature type="compositionally biased region" description="Basic and acidic residues" evidence="2">
    <location>
        <begin position="211"/>
        <end position="227"/>
    </location>
</feature>
<organism evidence="3 4">
    <name type="scientific">Schizothecium vesticola</name>
    <dbReference type="NCBI Taxonomy" id="314040"/>
    <lineage>
        <taxon>Eukaryota</taxon>
        <taxon>Fungi</taxon>
        <taxon>Dikarya</taxon>
        <taxon>Ascomycota</taxon>
        <taxon>Pezizomycotina</taxon>
        <taxon>Sordariomycetes</taxon>
        <taxon>Sordariomycetidae</taxon>
        <taxon>Sordariales</taxon>
        <taxon>Schizotheciaceae</taxon>
        <taxon>Schizothecium</taxon>
    </lineage>
</organism>
<comment type="caution">
    <text evidence="3">The sequence shown here is derived from an EMBL/GenBank/DDBJ whole genome shotgun (WGS) entry which is preliminary data.</text>
</comment>
<accession>A0AA40F7P2</accession>
<evidence type="ECO:0000313" key="4">
    <source>
        <dbReference type="Proteomes" id="UP001172155"/>
    </source>
</evidence>
<feature type="compositionally biased region" description="Basic residues" evidence="2">
    <location>
        <begin position="756"/>
        <end position="765"/>
    </location>
</feature>
<reference evidence="3" key="1">
    <citation type="submission" date="2023-06" db="EMBL/GenBank/DDBJ databases">
        <title>Genome-scale phylogeny and comparative genomics of the fungal order Sordariales.</title>
        <authorList>
            <consortium name="Lawrence Berkeley National Laboratory"/>
            <person name="Hensen N."/>
            <person name="Bonometti L."/>
            <person name="Westerberg I."/>
            <person name="Brannstrom I.O."/>
            <person name="Guillou S."/>
            <person name="Cros-Aarteil S."/>
            <person name="Calhoun S."/>
            <person name="Haridas S."/>
            <person name="Kuo A."/>
            <person name="Mondo S."/>
            <person name="Pangilinan J."/>
            <person name="Riley R."/>
            <person name="LaButti K."/>
            <person name="Andreopoulos B."/>
            <person name="Lipzen A."/>
            <person name="Chen C."/>
            <person name="Yanf M."/>
            <person name="Daum C."/>
            <person name="Ng V."/>
            <person name="Clum A."/>
            <person name="Steindorff A."/>
            <person name="Ohm R."/>
            <person name="Martin F."/>
            <person name="Silar P."/>
            <person name="Natvig D."/>
            <person name="Lalanne C."/>
            <person name="Gautier V."/>
            <person name="Ament-velasquez S.L."/>
            <person name="Kruys A."/>
            <person name="Hutchinson M.I."/>
            <person name="Powell A.J."/>
            <person name="Barry K."/>
            <person name="Miller A.N."/>
            <person name="Grigoriev I.V."/>
            <person name="Debuchy R."/>
            <person name="Gladieux P."/>
            <person name="Thoren M.H."/>
            <person name="Johannesson H."/>
        </authorList>
    </citation>
    <scope>NUCLEOTIDE SEQUENCE</scope>
    <source>
        <strain evidence="3">SMH3187-1</strain>
    </source>
</reference>
<feature type="region of interest" description="Disordered" evidence="2">
    <location>
        <begin position="730"/>
        <end position="864"/>
    </location>
</feature>
<feature type="region of interest" description="Disordered" evidence="2">
    <location>
        <begin position="129"/>
        <end position="236"/>
    </location>
</feature>
<name>A0AA40F7P2_9PEZI</name>
<dbReference type="Pfam" id="PF12511">
    <property type="entry name" value="DUF3716"/>
    <property type="match status" value="1"/>
</dbReference>
<dbReference type="EMBL" id="JAUKUD010000001">
    <property type="protein sequence ID" value="KAK0752720.1"/>
    <property type="molecule type" value="Genomic_DNA"/>
</dbReference>